<dbReference type="CDD" id="cd03392">
    <property type="entry name" value="PAP2_like_2"/>
    <property type="match status" value="1"/>
</dbReference>
<feature type="domain" description="Phosphatidic acid phosphatase type 2/haloperoxidase" evidence="2">
    <location>
        <begin position="97"/>
        <end position="213"/>
    </location>
</feature>
<reference evidence="3" key="2">
    <citation type="submission" date="2020-09" db="EMBL/GenBank/DDBJ databases">
        <authorList>
            <person name="Sun Q."/>
            <person name="Ohkuma M."/>
        </authorList>
    </citation>
    <scope>NUCLEOTIDE SEQUENCE</scope>
    <source>
        <strain evidence="3">JCM 4646</strain>
    </source>
</reference>
<dbReference type="SUPFAM" id="SSF48317">
    <property type="entry name" value="Acid phosphatase/Vanadium-dependent haloperoxidase"/>
    <property type="match status" value="1"/>
</dbReference>
<protein>
    <submittedName>
        <fullName evidence="3">Phosphatase PAP2 family protein</fullName>
    </submittedName>
</protein>
<dbReference type="InterPro" id="IPR000326">
    <property type="entry name" value="PAP2/HPO"/>
</dbReference>
<accession>A0A919KPB7</accession>
<gene>
    <name evidence="3" type="ORF">GCM10018781_20770</name>
</gene>
<reference evidence="3" key="1">
    <citation type="journal article" date="2014" name="Int. J. Syst. Evol. Microbiol.">
        <title>Complete genome sequence of Corynebacterium casei LMG S-19264T (=DSM 44701T), isolated from a smear-ripened cheese.</title>
        <authorList>
            <consortium name="US DOE Joint Genome Institute (JGI-PGF)"/>
            <person name="Walter F."/>
            <person name="Albersmeier A."/>
            <person name="Kalinowski J."/>
            <person name="Ruckert C."/>
        </authorList>
    </citation>
    <scope>NUCLEOTIDE SEQUENCE</scope>
    <source>
        <strain evidence="3">JCM 4646</strain>
    </source>
</reference>
<keyword evidence="4" id="KW-1185">Reference proteome</keyword>
<proteinExistence type="predicted"/>
<evidence type="ECO:0000259" key="2">
    <source>
        <dbReference type="SMART" id="SM00014"/>
    </source>
</evidence>
<keyword evidence="1" id="KW-1133">Transmembrane helix</keyword>
<comment type="caution">
    <text evidence="3">The sequence shown here is derived from an EMBL/GenBank/DDBJ whole genome shotgun (WGS) entry which is preliminary data.</text>
</comment>
<evidence type="ECO:0000313" key="3">
    <source>
        <dbReference type="EMBL" id="GHH66649.1"/>
    </source>
</evidence>
<feature type="transmembrane region" description="Helical" evidence="1">
    <location>
        <begin position="172"/>
        <end position="194"/>
    </location>
</feature>
<dbReference type="GeneID" id="95352554"/>
<feature type="transmembrane region" description="Helical" evidence="1">
    <location>
        <begin position="200"/>
        <end position="219"/>
    </location>
</feature>
<feature type="transmembrane region" description="Helical" evidence="1">
    <location>
        <begin position="21"/>
        <end position="41"/>
    </location>
</feature>
<dbReference type="Proteomes" id="UP000617734">
    <property type="component" value="Unassembled WGS sequence"/>
</dbReference>
<sequence length="254" mass="27087">MHLTKGSLPDAPNRHLLRYGALAACCAALFAVLFALVEAHWGPLARLDRSWTDGEHGYAREHTAWTAAVQTLSNIGGTVTMRTLLGLAAVWLWLIGARVLAAWAAAQALVGWAALWALRLFVGRPRPHFGDPVAYAAGPAFPSGHAMASAITCVILVWLIRPHANRAGRVATGGAAALAVLAVGWTRIVLGVHWPSDVLAGWLAAGVILGGVTVAVELWRPGDLARDVRRVNWRTRPRVQRVLAGEPSAPGRES</sequence>
<evidence type="ECO:0000313" key="4">
    <source>
        <dbReference type="Proteomes" id="UP000617734"/>
    </source>
</evidence>
<evidence type="ECO:0000256" key="1">
    <source>
        <dbReference type="SAM" id="Phobius"/>
    </source>
</evidence>
<dbReference type="InterPro" id="IPR036938">
    <property type="entry name" value="PAP2/HPO_sf"/>
</dbReference>
<keyword evidence="1" id="KW-0812">Transmembrane</keyword>
<dbReference type="SMART" id="SM00014">
    <property type="entry name" value="acidPPc"/>
    <property type="match status" value="1"/>
</dbReference>
<name>A0A919KPB7_9ACTN</name>
<dbReference type="PANTHER" id="PTHR14969:SF13">
    <property type="entry name" value="AT30094P"/>
    <property type="match status" value="1"/>
</dbReference>
<organism evidence="3 4">
    <name type="scientific">Kitasatospora indigofera</name>
    <dbReference type="NCBI Taxonomy" id="67307"/>
    <lineage>
        <taxon>Bacteria</taxon>
        <taxon>Bacillati</taxon>
        <taxon>Actinomycetota</taxon>
        <taxon>Actinomycetes</taxon>
        <taxon>Kitasatosporales</taxon>
        <taxon>Streptomycetaceae</taxon>
        <taxon>Kitasatospora</taxon>
    </lineage>
</organism>
<dbReference type="Pfam" id="PF01569">
    <property type="entry name" value="PAP2"/>
    <property type="match status" value="1"/>
</dbReference>
<dbReference type="RefSeq" id="WP_190210528.1">
    <property type="nucleotide sequence ID" value="NZ_BNBO01000008.1"/>
</dbReference>
<keyword evidence="1" id="KW-0472">Membrane</keyword>
<dbReference type="Gene3D" id="1.20.144.10">
    <property type="entry name" value="Phosphatidic acid phosphatase type 2/haloperoxidase"/>
    <property type="match status" value="1"/>
</dbReference>
<dbReference type="EMBL" id="BNBO01000008">
    <property type="protein sequence ID" value="GHH66649.1"/>
    <property type="molecule type" value="Genomic_DNA"/>
</dbReference>
<dbReference type="AlphaFoldDB" id="A0A919KPB7"/>
<dbReference type="PANTHER" id="PTHR14969">
    <property type="entry name" value="SPHINGOSINE-1-PHOSPHATE PHOSPHOHYDROLASE"/>
    <property type="match status" value="1"/>
</dbReference>
<feature type="transmembrane region" description="Helical" evidence="1">
    <location>
        <begin position="142"/>
        <end position="160"/>
    </location>
</feature>